<dbReference type="EMBL" id="JAAZON010000230">
    <property type="protein sequence ID" value="NMC62601.1"/>
    <property type="molecule type" value="Genomic_DNA"/>
</dbReference>
<name>A0A7X9FQR4_9DELT</name>
<sequence>MSRSSFTKTEFEHYKLNLPYIFYECGEIKRGRFFADENNYLTITPEQLASLNEALTVLFVLYNGRQSDMSEAGNNSNFADPGQFKLTLVSDREHEILCSLDSIANREGSIEERLFNLSRLIRSIPEHGICSNSSFFGIQSLRGIENTKASVHETQ</sequence>
<evidence type="ECO:0000313" key="1">
    <source>
        <dbReference type="EMBL" id="NMC62601.1"/>
    </source>
</evidence>
<dbReference type="Proteomes" id="UP000524246">
    <property type="component" value="Unassembled WGS sequence"/>
</dbReference>
<proteinExistence type="predicted"/>
<comment type="caution">
    <text evidence="1">The sequence shown here is derived from an EMBL/GenBank/DDBJ whole genome shotgun (WGS) entry which is preliminary data.</text>
</comment>
<dbReference type="AlphaFoldDB" id="A0A7X9FQR4"/>
<protein>
    <submittedName>
        <fullName evidence="1">Uncharacterized protein</fullName>
    </submittedName>
</protein>
<gene>
    <name evidence="1" type="ORF">GYA55_05465</name>
</gene>
<reference evidence="1 2" key="1">
    <citation type="journal article" date="2020" name="Biotechnol. Biofuels">
        <title>New insights from the biogas microbiome by comprehensive genome-resolved metagenomics of nearly 1600 species originating from multiple anaerobic digesters.</title>
        <authorList>
            <person name="Campanaro S."/>
            <person name="Treu L."/>
            <person name="Rodriguez-R L.M."/>
            <person name="Kovalovszki A."/>
            <person name="Ziels R.M."/>
            <person name="Maus I."/>
            <person name="Zhu X."/>
            <person name="Kougias P.G."/>
            <person name="Basile A."/>
            <person name="Luo G."/>
            <person name="Schluter A."/>
            <person name="Konstantinidis K.T."/>
            <person name="Angelidaki I."/>
        </authorList>
    </citation>
    <scope>NUCLEOTIDE SEQUENCE [LARGE SCALE GENOMIC DNA]</scope>
    <source>
        <strain evidence="1">AS27yjCOA_65</strain>
    </source>
</reference>
<evidence type="ECO:0000313" key="2">
    <source>
        <dbReference type="Proteomes" id="UP000524246"/>
    </source>
</evidence>
<accession>A0A7X9FQR4</accession>
<organism evidence="1 2">
    <name type="scientific">SAR324 cluster bacterium</name>
    <dbReference type="NCBI Taxonomy" id="2024889"/>
    <lineage>
        <taxon>Bacteria</taxon>
        <taxon>Deltaproteobacteria</taxon>
        <taxon>SAR324 cluster</taxon>
    </lineage>
</organism>